<dbReference type="SUPFAM" id="SSF56112">
    <property type="entry name" value="Protein kinase-like (PK-like)"/>
    <property type="match status" value="1"/>
</dbReference>
<organism evidence="11 12">
    <name type="scientific">Corynebacterium provencense</name>
    <dbReference type="NCBI Taxonomy" id="1737425"/>
    <lineage>
        <taxon>Bacteria</taxon>
        <taxon>Bacillati</taxon>
        <taxon>Actinomycetota</taxon>
        <taxon>Actinomycetes</taxon>
        <taxon>Mycobacteriales</taxon>
        <taxon>Corynebacteriaceae</taxon>
        <taxon>Corynebacterium</taxon>
    </lineage>
</organism>
<dbReference type="SMART" id="SM00220">
    <property type="entry name" value="S_TKc"/>
    <property type="match status" value="1"/>
</dbReference>
<sequence>MDTGTDPGTSAGTDTSPAPGDRAWTGFLGYLRERHGLDRLTEIGRGGMGRVYRAWDGDLDRWVAVKVLASFAATPSSLNRFRQESRILGQLRHPAVVGVHSATTSPDGVAYFIMDHVPGEDLGTRIARRRQAQRPFTVAEVVDLLTPVADALDTIHRMQPQVIHRDVKPANILVPDQPSLWPAGVLTDFGISLTQDATRVTSEGILVGTDSYLAPELFREVTGEGPVAGASVDLYALSLIVFEMLSLRSMRELTGKDAWYYARRYPGLPSTALAVRDRPRAAAVGAVLERALADRPDDRYPTATAMLGALSASVGAVAGAGGSSGAAPVPSDRPETVHPETVHPETLPHPVGRRVGVPVQGPSRDVEPGRLRRGHRRGRTAAVLLVVAVLVPAVAYPVSGLVRYPAWSGSAQGVASAFPGIIPDRQNRKGWSGLSCAEASPGPGELGRILCSGPSRNLVVADFGSAGDREKYGSAADLTTLLSGDCAIRTGAVDQGSGAARVVLPQQEGKDRYSLLLASATAESDIRNIPVC</sequence>
<evidence type="ECO:0000256" key="4">
    <source>
        <dbReference type="ARBA" id="ARBA00022741"/>
    </source>
</evidence>
<dbReference type="InterPro" id="IPR017441">
    <property type="entry name" value="Protein_kinase_ATP_BS"/>
</dbReference>
<keyword evidence="5 11" id="KW-0418">Kinase</keyword>
<dbReference type="PROSITE" id="PS00108">
    <property type="entry name" value="PROTEIN_KINASE_ST"/>
    <property type="match status" value="1"/>
</dbReference>
<dbReference type="GO" id="GO:0004674">
    <property type="term" value="F:protein serine/threonine kinase activity"/>
    <property type="evidence" value="ECO:0007669"/>
    <property type="project" value="UniProtKB-KW"/>
</dbReference>
<feature type="domain" description="Protein kinase" evidence="10">
    <location>
        <begin position="37"/>
        <end position="314"/>
    </location>
</feature>
<feature type="compositionally biased region" description="Basic and acidic residues" evidence="8">
    <location>
        <begin position="332"/>
        <end position="343"/>
    </location>
</feature>
<feature type="binding site" evidence="7">
    <location>
        <position position="66"/>
    </location>
    <ligand>
        <name>ATP</name>
        <dbReference type="ChEBI" id="CHEBI:30616"/>
    </ligand>
</feature>
<dbReference type="EMBL" id="CP024988">
    <property type="protein sequence ID" value="AWT25545.1"/>
    <property type="molecule type" value="Genomic_DNA"/>
</dbReference>
<dbReference type="Gene3D" id="1.10.510.10">
    <property type="entry name" value="Transferase(Phosphotransferase) domain 1"/>
    <property type="match status" value="1"/>
</dbReference>
<gene>
    <name evidence="11" type="primary">pknA_2</name>
    <name evidence="11" type="ORF">Csp1_07360</name>
</gene>
<dbReference type="Gene3D" id="3.30.200.20">
    <property type="entry name" value="Phosphorylase Kinase, domain 1"/>
    <property type="match status" value="1"/>
</dbReference>
<evidence type="ECO:0000256" key="3">
    <source>
        <dbReference type="ARBA" id="ARBA00022679"/>
    </source>
</evidence>
<dbReference type="PANTHER" id="PTHR43289:SF6">
    <property type="entry name" value="SERINE_THREONINE-PROTEIN KINASE NEKL-3"/>
    <property type="match status" value="1"/>
</dbReference>
<dbReference type="OrthoDB" id="4408092at2"/>
<evidence type="ECO:0000259" key="10">
    <source>
        <dbReference type="PROSITE" id="PS50011"/>
    </source>
</evidence>
<proteinExistence type="predicted"/>
<dbReference type="Pfam" id="PF00069">
    <property type="entry name" value="Pkinase"/>
    <property type="match status" value="1"/>
</dbReference>
<feature type="compositionally biased region" description="Low complexity" evidence="8">
    <location>
        <begin position="353"/>
        <end position="363"/>
    </location>
</feature>
<evidence type="ECO:0000256" key="5">
    <source>
        <dbReference type="ARBA" id="ARBA00022777"/>
    </source>
</evidence>
<dbReference type="InterPro" id="IPR000719">
    <property type="entry name" value="Prot_kinase_dom"/>
</dbReference>
<evidence type="ECO:0000256" key="9">
    <source>
        <dbReference type="SAM" id="Phobius"/>
    </source>
</evidence>
<keyword evidence="12" id="KW-1185">Reference proteome</keyword>
<accession>A0A2Z3YLY8</accession>
<dbReference type="Proteomes" id="UP000247696">
    <property type="component" value="Chromosome"/>
</dbReference>
<dbReference type="RefSeq" id="WP_110481092.1">
    <property type="nucleotide sequence ID" value="NZ_CP024988.1"/>
</dbReference>
<keyword evidence="9" id="KW-0812">Transmembrane</keyword>
<dbReference type="PROSITE" id="PS50011">
    <property type="entry name" value="PROTEIN_KINASE_DOM"/>
    <property type="match status" value="1"/>
</dbReference>
<dbReference type="CDD" id="cd14014">
    <property type="entry name" value="STKc_PknB_like"/>
    <property type="match status" value="1"/>
</dbReference>
<keyword evidence="9" id="KW-0472">Membrane</keyword>
<keyword evidence="4 7" id="KW-0547">Nucleotide-binding</keyword>
<keyword evidence="9" id="KW-1133">Transmembrane helix</keyword>
<feature type="region of interest" description="Disordered" evidence="8">
    <location>
        <begin position="321"/>
        <end position="374"/>
    </location>
</feature>
<evidence type="ECO:0000313" key="12">
    <source>
        <dbReference type="Proteomes" id="UP000247696"/>
    </source>
</evidence>
<protein>
    <recommendedName>
        <fullName evidence="1">non-specific serine/threonine protein kinase</fullName>
        <ecNumber evidence="1">2.7.11.1</ecNumber>
    </recommendedName>
</protein>
<dbReference type="EC" id="2.7.11.1" evidence="1"/>
<dbReference type="KEGG" id="cpre:Csp1_07360"/>
<feature type="compositionally biased region" description="Polar residues" evidence="8">
    <location>
        <begin position="1"/>
        <end position="16"/>
    </location>
</feature>
<reference evidence="12" key="1">
    <citation type="submission" date="2017-11" db="EMBL/GenBank/DDBJ databases">
        <title>Otitis media/interna in a cat caused by the recently described species Corynebacterium provencense.</title>
        <authorList>
            <person name="Kittl S."/>
            <person name="Brodard I."/>
            <person name="Rychener L."/>
            <person name="Jores J."/>
            <person name="Roosje P."/>
            <person name="Gobeli Brawand S."/>
        </authorList>
    </citation>
    <scope>NUCLEOTIDE SEQUENCE [LARGE SCALE GENOMIC DNA]</scope>
    <source>
        <strain evidence="12">17KM38</strain>
    </source>
</reference>
<keyword evidence="6 7" id="KW-0067">ATP-binding</keyword>
<keyword evidence="3 11" id="KW-0808">Transferase</keyword>
<evidence type="ECO:0000256" key="8">
    <source>
        <dbReference type="SAM" id="MobiDB-lite"/>
    </source>
</evidence>
<dbReference type="STRING" id="1737425.GCA_900049755_00557"/>
<keyword evidence="2" id="KW-0723">Serine/threonine-protein kinase</keyword>
<dbReference type="InterPro" id="IPR011009">
    <property type="entry name" value="Kinase-like_dom_sf"/>
</dbReference>
<feature type="transmembrane region" description="Helical" evidence="9">
    <location>
        <begin position="380"/>
        <end position="398"/>
    </location>
</feature>
<evidence type="ECO:0000256" key="2">
    <source>
        <dbReference type="ARBA" id="ARBA00022527"/>
    </source>
</evidence>
<evidence type="ECO:0000313" key="11">
    <source>
        <dbReference type="EMBL" id="AWT25545.1"/>
    </source>
</evidence>
<dbReference type="InterPro" id="IPR008271">
    <property type="entry name" value="Ser/Thr_kinase_AS"/>
</dbReference>
<evidence type="ECO:0000256" key="1">
    <source>
        <dbReference type="ARBA" id="ARBA00012513"/>
    </source>
</evidence>
<feature type="region of interest" description="Disordered" evidence="8">
    <location>
        <begin position="1"/>
        <end position="21"/>
    </location>
</feature>
<dbReference type="PANTHER" id="PTHR43289">
    <property type="entry name" value="MITOGEN-ACTIVATED PROTEIN KINASE KINASE KINASE 20-RELATED"/>
    <property type="match status" value="1"/>
</dbReference>
<evidence type="ECO:0000256" key="6">
    <source>
        <dbReference type="ARBA" id="ARBA00022840"/>
    </source>
</evidence>
<dbReference type="PROSITE" id="PS00107">
    <property type="entry name" value="PROTEIN_KINASE_ATP"/>
    <property type="match status" value="1"/>
</dbReference>
<evidence type="ECO:0000256" key="7">
    <source>
        <dbReference type="PROSITE-ProRule" id="PRU10141"/>
    </source>
</evidence>
<dbReference type="GO" id="GO:0005524">
    <property type="term" value="F:ATP binding"/>
    <property type="evidence" value="ECO:0007669"/>
    <property type="project" value="UniProtKB-UniRule"/>
</dbReference>
<name>A0A2Z3YLY8_9CORY</name>
<dbReference type="AlphaFoldDB" id="A0A2Z3YLY8"/>